<dbReference type="Pfam" id="PF04234">
    <property type="entry name" value="CopC"/>
    <property type="match status" value="1"/>
</dbReference>
<comment type="subcellular location">
    <subcellularLocation>
        <location evidence="1">Periplasm</location>
    </subcellularLocation>
</comment>
<feature type="chain" id="PRO_5020865049" description="CopC domain-containing protein" evidence="7">
    <location>
        <begin position="29"/>
        <end position="126"/>
    </location>
</feature>
<proteinExistence type="inferred from homology"/>
<sequence>MSFVRPISKLGSAVLLAASALVAQPALAHAHLEAQIPAAGSTINAVPKAIELKFSEGVEPKFSGIVLAGAKHAPVQLGAPTVDSKDDTRLIIPVGGLMPAGSYQVSWHAVSVDGHKTKGEYTFNVK</sequence>
<organism evidence="9 10">
    <name type="scientific">Paralcaligenes ureilyticus</name>
    <dbReference type="NCBI Taxonomy" id="627131"/>
    <lineage>
        <taxon>Bacteria</taxon>
        <taxon>Pseudomonadati</taxon>
        <taxon>Pseudomonadota</taxon>
        <taxon>Betaproteobacteria</taxon>
        <taxon>Burkholderiales</taxon>
        <taxon>Alcaligenaceae</taxon>
        <taxon>Paralcaligenes</taxon>
    </lineage>
</organism>
<evidence type="ECO:0000256" key="7">
    <source>
        <dbReference type="SAM" id="SignalP"/>
    </source>
</evidence>
<name>A0A4V2UYD7_9BURK</name>
<dbReference type="InterPro" id="IPR007348">
    <property type="entry name" value="CopC_dom"/>
</dbReference>
<evidence type="ECO:0000259" key="8">
    <source>
        <dbReference type="Pfam" id="PF04234"/>
    </source>
</evidence>
<dbReference type="GO" id="GO:0042597">
    <property type="term" value="C:periplasmic space"/>
    <property type="evidence" value="ECO:0007669"/>
    <property type="project" value="UniProtKB-SubCell"/>
</dbReference>
<dbReference type="EMBL" id="SMAJ01000007">
    <property type="protein sequence ID" value="TCT06998.1"/>
    <property type="molecule type" value="Genomic_DNA"/>
</dbReference>
<dbReference type="InterPro" id="IPR032694">
    <property type="entry name" value="CopC/D"/>
</dbReference>
<keyword evidence="5" id="KW-0574">Periplasm</keyword>
<evidence type="ECO:0000256" key="2">
    <source>
        <dbReference type="ARBA" id="ARBA00010509"/>
    </source>
</evidence>
<dbReference type="GO" id="GO:0006825">
    <property type="term" value="P:copper ion transport"/>
    <property type="evidence" value="ECO:0007669"/>
    <property type="project" value="InterPro"/>
</dbReference>
<dbReference type="PANTHER" id="PTHR34820:SF4">
    <property type="entry name" value="INNER MEMBRANE PROTEIN YEBZ"/>
    <property type="match status" value="1"/>
</dbReference>
<feature type="signal peptide" evidence="7">
    <location>
        <begin position="1"/>
        <end position="28"/>
    </location>
</feature>
<dbReference type="InterPro" id="IPR014756">
    <property type="entry name" value="Ig_E-set"/>
</dbReference>
<keyword evidence="4 7" id="KW-0732">Signal</keyword>
<evidence type="ECO:0000256" key="1">
    <source>
        <dbReference type="ARBA" id="ARBA00004418"/>
    </source>
</evidence>
<comment type="caution">
    <text evidence="9">The sequence shown here is derived from an EMBL/GenBank/DDBJ whole genome shotgun (WGS) entry which is preliminary data.</text>
</comment>
<dbReference type="SUPFAM" id="SSF81296">
    <property type="entry name" value="E set domains"/>
    <property type="match status" value="1"/>
</dbReference>
<keyword evidence="6" id="KW-0186">Copper</keyword>
<dbReference type="GO" id="GO:0046688">
    <property type="term" value="P:response to copper ion"/>
    <property type="evidence" value="ECO:0007669"/>
    <property type="project" value="InterPro"/>
</dbReference>
<dbReference type="InterPro" id="IPR014755">
    <property type="entry name" value="Cu-Rt/internalin_Ig-like"/>
</dbReference>
<accession>A0A4V2UYD7</accession>
<comment type="similarity">
    <text evidence="2">Belongs to the CopC family.</text>
</comment>
<dbReference type="AlphaFoldDB" id="A0A4V2UYD7"/>
<dbReference type="Gene3D" id="2.60.40.1220">
    <property type="match status" value="1"/>
</dbReference>
<reference evidence="9 10" key="1">
    <citation type="submission" date="2019-03" db="EMBL/GenBank/DDBJ databases">
        <title>Genomic Encyclopedia of Type Strains, Phase IV (KMG-IV): sequencing the most valuable type-strain genomes for metagenomic binning, comparative biology and taxonomic classification.</title>
        <authorList>
            <person name="Goeker M."/>
        </authorList>
    </citation>
    <scope>NUCLEOTIDE SEQUENCE [LARGE SCALE GENOMIC DNA]</scope>
    <source>
        <strain evidence="9 10">DSM 24591</strain>
    </source>
</reference>
<dbReference type="OrthoDB" id="9796814at2"/>
<keyword evidence="10" id="KW-1185">Reference proteome</keyword>
<gene>
    <name evidence="9" type="ORF">EDC26_10753</name>
</gene>
<evidence type="ECO:0000256" key="4">
    <source>
        <dbReference type="ARBA" id="ARBA00022729"/>
    </source>
</evidence>
<dbReference type="NCBIfam" id="NF033814">
    <property type="entry name" value="copper_CopC"/>
    <property type="match status" value="1"/>
</dbReference>
<dbReference type="GO" id="GO:0005886">
    <property type="term" value="C:plasma membrane"/>
    <property type="evidence" value="ECO:0007669"/>
    <property type="project" value="TreeGrafter"/>
</dbReference>
<dbReference type="Proteomes" id="UP000295525">
    <property type="component" value="Unassembled WGS sequence"/>
</dbReference>
<dbReference type="InterPro" id="IPR047685">
    <property type="entry name" value="CopC-like"/>
</dbReference>
<evidence type="ECO:0000256" key="6">
    <source>
        <dbReference type="ARBA" id="ARBA00023008"/>
    </source>
</evidence>
<dbReference type="RefSeq" id="WP_132582442.1">
    <property type="nucleotide sequence ID" value="NZ_SMAJ01000007.1"/>
</dbReference>
<evidence type="ECO:0000313" key="9">
    <source>
        <dbReference type="EMBL" id="TCT06998.1"/>
    </source>
</evidence>
<dbReference type="GO" id="GO:0005507">
    <property type="term" value="F:copper ion binding"/>
    <property type="evidence" value="ECO:0007669"/>
    <property type="project" value="InterPro"/>
</dbReference>
<keyword evidence="3" id="KW-0479">Metal-binding</keyword>
<dbReference type="PANTHER" id="PTHR34820">
    <property type="entry name" value="INNER MEMBRANE PROTEIN YEBZ"/>
    <property type="match status" value="1"/>
</dbReference>
<feature type="domain" description="CopC" evidence="8">
    <location>
        <begin position="29"/>
        <end position="125"/>
    </location>
</feature>
<evidence type="ECO:0000256" key="5">
    <source>
        <dbReference type="ARBA" id="ARBA00022764"/>
    </source>
</evidence>
<evidence type="ECO:0000313" key="10">
    <source>
        <dbReference type="Proteomes" id="UP000295525"/>
    </source>
</evidence>
<protein>
    <recommendedName>
        <fullName evidence="8">CopC domain-containing protein</fullName>
    </recommendedName>
</protein>
<dbReference type="NCBIfam" id="NF007636">
    <property type="entry name" value="PRK10301.1"/>
    <property type="match status" value="1"/>
</dbReference>
<evidence type="ECO:0000256" key="3">
    <source>
        <dbReference type="ARBA" id="ARBA00022723"/>
    </source>
</evidence>